<dbReference type="GO" id="GO:0006508">
    <property type="term" value="P:proteolysis"/>
    <property type="evidence" value="ECO:0007669"/>
    <property type="project" value="UniProtKB-KW"/>
</dbReference>
<dbReference type="PANTHER" id="PTHR43806">
    <property type="entry name" value="PEPTIDASE S8"/>
    <property type="match status" value="1"/>
</dbReference>
<dbReference type="EMBL" id="BMQB01000014">
    <property type="protein sequence ID" value="GGK09993.1"/>
    <property type="molecule type" value="Genomic_DNA"/>
</dbReference>
<protein>
    <recommendedName>
        <fullName evidence="8">Peptidase S8/S53 domain-containing protein</fullName>
    </recommendedName>
</protein>
<feature type="active site" description="Charge relay system" evidence="5">
    <location>
        <position position="163"/>
    </location>
</feature>
<comment type="caution">
    <text evidence="9">The sequence shown here is derived from an EMBL/GenBank/DDBJ whole genome shotgun (WGS) entry which is preliminary data.</text>
</comment>
<dbReference type="InterPro" id="IPR023828">
    <property type="entry name" value="Peptidase_S8_Ser-AS"/>
</dbReference>
<organism evidence="9 10">
    <name type="scientific">Pilimelia anulata</name>
    <dbReference type="NCBI Taxonomy" id="53371"/>
    <lineage>
        <taxon>Bacteria</taxon>
        <taxon>Bacillati</taxon>
        <taxon>Actinomycetota</taxon>
        <taxon>Actinomycetes</taxon>
        <taxon>Micromonosporales</taxon>
        <taxon>Micromonosporaceae</taxon>
        <taxon>Pilimelia</taxon>
    </lineage>
</organism>
<keyword evidence="7" id="KW-0732">Signal</keyword>
<evidence type="ECO:0000256" key="7">
    <source>
        <dbReference type="SAM" id="SignalP"/>
    </source>
</evidence>
<feature type="active site" description="Charge relay system" evidence="5">
    <location>
        <position position="349"/>
    </location>
</feature>
<keyword evidence="10" id="KW-1185">Reference proteome</keyword>
<dbReference type="PRINTS" id="PR00723">
    <property type="entry name" value="SUBTILISIN"/>
</dbReference>
<feature type="compositionally biased region" description="Polar residues" evidence="6">
    <location>
        <begin position="386"/>
        <end position="405"/>
    </location>
</feature>
<accession>A0A8J3BBE8</accession>
<keyword evidence="2 5" id="KW-0645">Protease</keyword>
<reference evidence="9" key="2">
    <citation type="submission" date="2020-09" db="EMBL/GenBank/DDBJ databases">
        <authorList>
            <person name="Sun Q."/>
            <person name="Ohkuma M."/>
        </authorList>
    </citation>
    <scope>NUCLEOTIDE SEQUENCE</scope>
    <source>
        <strain evidence="9">JCM 3090</strain>
    </source>
</reference>
<feature type="active site" description="Charge relay system" evidence="5">
    <location>
        <position position="196"/>
    </location>
</feature>
<dbReference type="InterPro" id="IPR036852">
    <property type="entry name" value="Peptidase_S8/S53_dom_sf"/>
</dbReference>
<dbReference type="Gene3D" id="3.40.50.200">
    <property type="entry name" value="Peptidase S8/S53 domain"/>
    <property type="match status" value="1"/>
</dbReference>
<dbReference type="GO" id="GO:0005615">
    <property type="term" value="C:extracellular space"/>
    <property type="evidence" value="ECO:0007669"/>
    <property type="project" value="TreeGrafter"/>
</dbReference>
<evidence type="ECO:0000256" key="3">
    <source>
        <dbReference type="ARBA" id="ARBA00022801"/>
    </source>
</evidence>
<feature type="chain" id="PRO_5035200045" description="Peptidase S8/S53 domain-containing protein" evidence="7">
    <location>
        <begin position="30"/>
        <end position="405"/>
    </location>
</feature>
<dbReference type="FunFam" id="3.40.50.200:FF:000014">
    <property type="entry name" value="Proteinase K"/>
    <property type="match status" value="1"/>
</dbReference>
<keyword evidence="3 5" id="KW-0378">Hydrolase</keyword>
<evidence type="ECO:0000313" key="9">
    <source>
        <dbReference type="EMBL" id="GGK09993.1"/>
    </source>
</evidence>
<dbReference type="InterPro" id="IPR006311">
    <property type="entry name" value="TAT_signal"/>
</dbReference>
<dbReference type="RefSeq" id="WP_189172207.1">
    <property type="nucleotide sequence ID" value="NZ_BMQB01000014.1"/>
</dbReference>
<evidence type="ECO:0000256" key="5">
    <source>
        <dbReference type="PROSITE-ProRule" id="PRU01240"/>
    </source>
</evidence>
<dbReference type="InterPro" id="IPR050131">
    <property type="entry name" value="Peptidase_S8_subtilisin-like"/>
</dbReference>
<dbReference type="Gene3D" id="3.30.70.80">
    <property type="entry name" value="Peptidase S8 propeptide/proteinase inhibitor I9"/>
    <property type="match status" value="1"/>
</dbReference>
<comment type="similarity">
    <text evidence="1 5">Belongs to the peptidase S8 family.</text>
</comment>
<reference evidence="9" key="1">
    <citation type="journal article" date="2014" name="Int. J. Syst. Evol. Microbiol.">
        <title>Complete genome sequence of Corynebacterium casei LMG S-19264T (=DSM 44701T), isolated from a smear-ripened cheese.</title>
        <authorList>
            <consortium name="US DOE Joint Genome Institute (JGI-PGF)"/>
            <person name="Walter F."/>
            <person name="Albersmeier A."/>
            <person name="Kalinowski J."/>
            <person name="Ruckert C."/>
        </authorList>
    </citation>
    <scope>NUCLEOTIDE SEQUENCE</scope>
    <source>
        <strain evidence="9">JCM 3090</strain>
    </source>
</reference>
<dbReference type="InterPro" id="IPR037045">
    <property type="entry name" value="S8pro/Inhibitor_I9_sf"/>
</dbReference>
<dbReference type="AlphaFoldDB" id="A0A8J3BBE8"/>
<evidence type="ECO:0000313" key="10">
    <source>
        <dbReference type="Proteomes" id="UP000649739"/>
    </source>
</evidence>
<dbReference type="CDD" id="cd04077">
    <property type="entry name" value="Peptidases_S8_PCSK9_ProteinaseK_like"/>
    <property type="match status" value="1"/>
</dbReference>
<keyword evidence="4 5" id="KW-0720">Serine protease</keyword>
<feature type="signal peptide" evidence="7">
    <location>
        <begin position="1"/>
        <end position="29"/>
    </location>
</feature>
<evidence type="ECO:0000256" key="6">
    <source>
        <dbReference type="SAM" id="MobiDB-lite"/>
    </source>
</evidence>
<dbReference type="InterPro" id="IPR015500">
    <property type="entry name" value="Peptidase_S8_subtilisin-rel"/>
</dbReference>
<evidence type="ECO:0000256" key="4">
    <source>
        <dbReference type="ARBA" id="ARBA00022825"/>
    </source>
</evidence>
<name>A0A8J3BBE8_9ACTN</name>
<dbReference type="PANTHER" id="PTHR43806:SF11">
    <property type="entry name" value="CEREVISIN-RELATED"/>
    <property type="match status" value="1"/>
</dbReference>
<dbReference type="InterPro" id="IPR034193">
    <property type="entry name" value="PCSK9_ProteinaseK-like"/>
</dbReference>
<dbReference type="InterPro" id="IPR000209">
    <property type="entry name" value="Peptidase_S8/S53_dom"/>
</dbReference>
<dbReference type="SUPFAM" id="SSF52743">
    <property type="entry name" value="Subtilisin-like"/>
    <property type="match status" value="1"/>
</dbReference>
<dbReference type="SUPFAM" id="SSF54897">
    <property type="entry name" value="Protease propeptides/inhibitors"/>
    <property type="match status" value="1"/>
</dbReference>
<gene>
    <name evidence="9" type="ORF">GCM10010123_44880</name>
</gene>
<evidence type="ECO:0000256" key="2">
    <source>
        <dbReference type="ARBA" id="ARBA00022670"/>
    </source>
</evidence>
<feature type="region of interest" description="Disordered" evidence="6">
    <location>
        <begin position="384"/>
        <end position="405"/>
    </location>
</feature>
<dbReference type="PROSITE" id="PS51318">
    <property type="entry name" value="TAT"/>
    <property type="match status" value="1"/>
</dbReference>
<sequence length="405" mass="41055">MTHRTPVRRALAVAAALTLALAVAGTAEAAAPEGHVRTAAARPVPGSYIVLLDDAGPAPAAAGAAVTAAATTLVRRYGGRLDAVYTAALHGFNVRGLPAAAARRLAADPAVAEVRQDGTILAADTQDNPPNWGLDRIDQKDLPLDRKYTYDRTGEGVTVYDTDTGVRPTHRDFEGRATAGKDFLDDDTGSIDCNGHGTHTAGTIIGKTLGVAKKATLVALRMLGCDGSAPDSDGVEAIDWIAGEGVKPSVVNMSWGFDDAHIGDRAFENAIKAGYVFVAAAGNSGADGCTFGPGGVIPDVLNVAATGQRDARAGFSNHGTCVDIFAPGEGIVSASHSSDTGTTGMSGTSMATPHVAGAVALYLQSHPQATQAEVNRAVTGAAVSGKVTNPGSGSPNLLLNTAGIQ</sequence>
<evidence type="ECO:0000256" key="1">
    <source>
        <dbReference type="ARBA" id="ARBA00011073"/>
    </source>
</evidence>
<evidence type="ECO:0000259" key="8">
    <source>
        <dbReference type="Pfam" id="PF00082"/>
    </source>
</evidence>
<dbReference type="Pfam" id="PF00082">
    <property type="entry name" value="Peptidase_S8"/>
    <property type="match status" value="1"/>
</dbReference>
<dbReference type="GO" id="GO:0004252">
    <property type="term" value="F:serine-type endopeptidase activity"/>
    <property type="evidence" value="ECO:0007669"/>
    <property type="project" value="UniProtKB-UniRule"/>
</dbReference>
<dbReference type="Proteomes" id="UP000649739">
    <property type="component" value="Unassembled WGS sequence"/>
</dbReference>
<proteinExistence type="inferred from homology"/>
<dbReference type="PROSITE" id="PS00138">
    <property type="entry name" value="SUBTILASE_SER"/>
    <property type="match status" value="1"/>
</dbReference>
<dbReference type="PROSITE" id="PS51892">
    <property type="entry name" value="SUBTILASE"/>
    <property type="match status" value="1"/>
</dbReference>
<feature type="domain" description="Peptidase S8/S53" evidence="8">
    <location>
        <begin position="154"/>
        <end position="382"/>
    </location>
</feature>